<organism evidence="1 2">
    <name type="scientific">Aminipila terrae</name>
    <dbReference type="NCBI Taxonomy" id="2697030"/>
    <lineage>
        <taxon>Bacteria</taxon>
        <taxon>Bacillati</taxon>
        <taxon>Bacillota</taxon>
        <taxon>Clostridia</taxon>
        <taxon>Peptostreptococcales</taxon>
        <taxon>Anaerovoracaceae</taxon>
        <taxon>Aminipila</taxon>
    </lineage>
</organism>
<name>A0A6P1MP04_9FIRM</name>
<evidence type="ECO:0000313" key="2">
    <source>
        <dbReference type="Proteomes" id="UP000463883"/>
    </source>
</evidence>
<evidence type="ECO:0000313" key="1">
    <source>
        <dbReference type="EMBL" id="QHI73848.1"/>
    </source>
</evidence>
<dbReference type="RefSeq" id="WP_162363609.1">
    <property type="nucleotide sequence ID" value="NZ_CP047591.1"/>
</dbReference>
<gene>
    <name evidence="1" type="ORF">Ami3637_16960</name>
</gene>
<keyword evidence="2" id="KW-1185">Reference proteome</keyword>
<reference evidence="1 2" key="1">
    <citation type="submission" date="2020-01" db="EMBL/GenBank/DDBJ databases">
        <title>Genomic analysis of Aminipila sp. CBA3637.</title>
        <authorList>
            <person name="Kim Y.B."/>
            <person name="Roh S.W."/>
        </authorList>
    </citation>
    <scope>NUCLEOTIDE SEQUENCE [LARGE SCALE GENOMIC DNA]</scope>
    <source>
        <strain evidence="1 2">CBA3637</strain>
    </source>
</reference>
<sequence>MNEGYQCKKKADANLEKSGIKELRTICPQMGTYEPISNSMVIHPSLNELTAWVFEKFE</sequence>
<dbReference type="AlphaFoldDB" id="A0A6P1MP04"/>
<protein>
    <submittedName>
        <fullName evidence="1">Uncharacterized protein</fullName>
    </submittedName>
</protein>
<dbReference type="EMBL" id="CP047591">
    <property type="protein sequence ID" value="QHI73848.1"/>
    <property type="molecule type" value="Genomic_DNA"/>
</dbReference>
<dbReference type="Proteomes" id="UP000463883">
    <property type="component" value="Chromosome"/>
</dbReference>
<dbReference type="KEGG" id="amic:Ami3637_16960"/>
<accession>A0A6P1MP04</accession>
<proteinExistence type="predicted"/>